<evidence type="ECO:0000313" key="2">
    <source>
        <dbReference type="Proteomes" id="UP000192578"/>
    </source>
</evidence>
<dbReference type="AlphaFoldDB" id="A0A1W0WBN1"/>
<keyword evidence="2" id="KW-1185">Reference proteome</keyword>
<protein>
    <submittedName>
        <fullName evidence="1">Uncharacterized protein</fullName>
    </submittedName>
</protein>
<proteinExistence type="predicted"/>
<accession>A0A1W0WBN1</accession>
<dbReference type="EMBL" id="MTYJ01000140">
    <property type="protein sequence ID" value="OQV12625.1"/>
    <property type="molecule type" value="Genomic_DNA"/>
</dbReference>
<organism evidence="1 2">
    <name type="scientific">Hypsibius exemplaris</name>
    <name type="common">Freshwater tardigrade</name>
    <dbReference type="NCBI Taxonomy" id="2072580"/>
    <lineage>
        <taxon>Eukaryota</taxon>
        <taxon>Metazoa</taxon>
        <taxon>Ecdysozoa</taxon>
        <taxon>Tardigrada</taxon>
        <taxon>Eutardigrada</taxon>
        <taxon>Parachela</taxon>
        <taxon>Hypsibioidea</taxon>
        <taxon>Hypsibiidae</taxon>
        <taxon>Hypsibius</taxon>
    </lineage>
</organism>
<sequence length="68" mass="7717">MTQNARIARPGFRLRCYFIELRFRCLNSESTDIYLSESDLGIDYLIEFAFGDQEGSSVLIAFPELGGC</sequence>
<dbReference type="Proteomes" id="UP000192578">
    <property type="component" value="Unassembled WGS sequence"/>
</dbReference>
<gene>
    <name evidence="1" type="ORF">BV898_13115</name>
</gene>
<evidence type="ECO:0000313" key="1">
    <source>
        <dbReference type="EMBL" id="OQV12625.1"/>
    </source>
</evidence>
<reference evidence="2" key="1">
    <citation type="submission" date="2017-01" db="EMBL/GenBank/DDBJ databases">
        <title>Comparative genomics of anhydrobiosis in the tardigrade Hypsibius dujardini.</title>
        <authorList>
            <person name="Yoshida Y."/>
            <person name="Koutsovoulos G."/>
            <person name="Laetsch D."/>
            <person name="Stevens L."/>
            <person name="Kumar S."/>
            <person name="Horikawa D."/>
            <person name="Ishino K."/>
            <person name="Komine S."/>
            <person name="Tomita M."/>
            <person name="Blaxter M."/>
            <person name="Arakawa K."/>
        </authorList>
    </citation>
    <scope>NUCLEOTIDE SEQUENCE [LARGE SCALE GENOMIC DNA]</scope>
    <source>
        <strain evidence="2">Z151</strain>
    </source>
</reference>
<comment type="caution">
    <text evidence="1">The sequence shown here is derived from an EMBL/GenBank/DDBJ whole genome shotgun (WGS) entry which is preliminary data.</text>
</comment>
<name>A0A1W0WBN1_HYPEX</name>